<dbReference type="OrthoDB" id="10267127at2759"/>
<dbReference type="CDD" id="cd00144">
    <property type="entry name" value="MPP_PPP_family"/>
    <property type="match status" value="1"/>
</dbReference>
<evidence type="ECO:0000313" key="4">
    <source>
        <dbReference type="Proteomes" id="UP000244855"/>
    </source>
</evidence>
<organism evidence="3 4">
    <name type="scientific">Periconia macrospinosa</name>
    <dbReference type="NCBI Taxonomy" id="97972"/>
    <lineage>
        <taxon>Eukaryota</taxon>
        <taxon>Fungi</taxon>
        <taxon>Dikarya</taxon>
        <taxon>Ascomycota</taxon>
        <taxon>Pezizomycotina</taxon>
        <taxon>Dothideomycetes</taxon>
        <taxon>Pleosporomycetidae</taxon>
        <taxon>Pleosporales</taxon>
        <taxon>Massarineae</taxon>
        <taxon>Periconiaceae</taxon>
        <taxon>Periconia</taxon>
    </lineage>
</organism>
<dbReference type="AlphaFoldDB" id="A0A2V1E635"/>
<dbReference type="GO" id="GO:0016791">
    <property type="term" value="F:phosphatase activity"/>
    <property type="evidence" value="ECO:0007669"/>
    <property type="project" value="TreeGrafter"/>
</dbReference>
<protein>
    <submittedName>
        <fullName evidence="3">Metallo-dependent phosphatase</fullName>
    </submittedName>
</protein>
<keyword evidence="1" id="KW-0472">Membrane</keyword>
<keyword evidence="4" id="KW-1185">Reference proteome</keyword>
<sequence>MSSRDELEGRKLIDYANSYPDDFDDSDEDEEFYALDDGDYLLSAKWRARFRLVAQRVPRRLQRYFVYYLLGFIVFLIGWLIFVAPYLSALRKEYKDMSSTPHDRFGLNKRPEFEGLVQTKRLEAWHLPRGDAKLVVVGDVHGCKKELEQLLEKVGFQEQRDHLILTGDIIAKGPDSAGVVSLASRLGASCVRGNHEDKLLLSLAAANSATTPSHIDNPTLTLAKSLSTSEISYLQACPVILDVGPIGALEHVAVVHAGLVPDMTLAEQDPFQVMNMRTMNMATRTPSEKREGSPWTKFWNHYQKNRNADEEKWSVIYGHDKKRGFTVKDWSYGLDSGCVSGGKLTAMVIGERGEHEFVHVKCDGYVK</sequence>
<dbReference type="SUPFAM" id="SSF56300">
    <property type="entry name" value="Metallo-dependent phosphatases"/>
    <property type="match status" value="1"/>
</dbReference>
<dbReference type="GO" id="GO:0006798">
    <property type="term" value="P:polyphosphate catabolic process"/>
    <property type="evidence" value="ECO:0007669"/>
    <property type="project" value="TreeGrafter"/>
</dbReference>
<feature type="transmembrane region" description="Helical" evidence="1">
    <location>
        <begin position="65"/>
        <end position="87"/>
    </location>
</feature>
<dbReference type="InterPro" id="IPR050126">
    <property type="entry name" value="Ap4A_hydrolase"/>
</dbReference>
<dbReference type="GO" id="GO:0000298">
    <property type="term" value="F:endopolyphosphatase activity"/>
    <property type="evidence" value="ECO:0007669"/>
    <property type="project" value="TreeGrafter"/>
</dbReference>
<dbReference type="InterPro" id="IPR004843">
    <property type="entry name" value="Calcineurin-like_PHP"/>
</dbReference>
<reference evidence="3 4" key="1">
    <citation type="journal article" date="2018" name="Sci. Rep.">
        <title>Comparative genomics provides insights into the lifestyle and reveals functional heterogeneity of dark septate endophytic fungi.</title>
        <authorList>
            <person name="Knapp D.G."/>
            <person name="Nemeth J.B."/>
            <person name="Barry K."/>
            <person name="Hainaut M."/>
            <person name="Henrissat B."/>
            <person name="Johnson J."/>
            <person name="Kuo A."/>
            <person name="Lim J.H.P."/>
            <person name="Lipzen A."/>
            <person name="Nolan M."/>
            <person name="Ohm R.A."/>
            <person name="Tamas L."/>
            <person name="Grigoriev I.V."/>
            <person name="Spatafora J.W."/>
            <person name="Nagy L.G."/>
            <person name="Kovacs G.M."/>
        </authorList>
    </citation>
    <scope>NUCLEOTIDE SEQUENCE [LARGE SCALE GENOMIC DNA]</scope>
    <source>
        <strain evidence="3 4">DSE2036</strain>
    </source>
</reference>
<keyword evidence="1" id="KW-0812">Transmembrane</keyword>
<keyword evidence="1" id="KW-1133">Transmembrane helix</keyword>
<dbReference type="EMBL" id="KZ805313">
    <property type="protein sequence ID" value="PVI05592.1"/>
    <property type="molecule type" value="Genomic_DNA"/>
</dbReference>
<gene>
    <name evidence="3" type="ORF">DM02DRAFT_84530</name>
</gene>
<evidence type="ECO:0000259" key="2">
    <source>
        <dbReference type="Pfam" id="PF00149"/>
    </source>
</evidence>
<dbReference type="PANTHER" id="PTHR42850:SF4">
    <property type="entry name" value="ZINC-DEPENDENT ENDOPOLYPHOSPHATASE"/>
    <property type="match status" value="1"/>
</dbReference>
<evidence type="ECO:0000313" key="3">
    <source>
        <dbReference type="EMBL" id="PVI05592.1"/>
    </source>
</evidence>
<accession>A0A2V1E635</accession>
<proteinExistence type="predicted"/>
<name>A0A2V1E635_9PLEO</name>
<dbReference type="Gene3D" id="3.60.21.10">
    <property type="match status" value="1"/>
</dbReference>
<dbReference type="STRING" id="97972.A0A2V1E635"/>
<dbReference type="Pfam" id="PF00149">
    <property type="entry name" value="Metallophos"/>
    <property type="match status" value="1"/>
</dbReference>
<feature type="domain" description="Calcineurin-like phosphoesterase" evidence="2">
    <location>
        <begin position="133"/>
        <end position="323"/>
    </location>
</feature>
<dbReference type="PANTHER" id="PTHR42850">
    <property type="entry name" value="METALLOPHOSPHOESTERASE"/>
    <property type="match status" value="1"/>
</dbReference>
<evidence type="ECO:0000256" key="1">
    <source>
        <dbReference type="SAM" id="Phobius"/>
    </source>
</evidence>
<dbReference type="InterPro" id="IPR029052">
    <property type="entry name" value="Metallo-depent_PP-like"/>
</dbReference>
<dbReference type="Proteomes" id="UP000244855">
    <property type="component" value="Unassembled WGS sequence"/>
</dbReference>
<dbReference type="GO" id="GO:0005737">
    <property type="term" value="C:cytoplasm"/>
    <property type="evidence" value="ECO:0007669"/>
    <property type="project" value="TreeGrafter"/>
</dbReference>